<keyword evidence="1" id="KW-0812">Transmembrane</keyword>
<reference evidence="3" key="1">
    <citation type="journal article" date="2019" name="Int. J. Syst. Evol. Microbiol.">
        <title>The Global Catalogue of Microorganisms (GCM) 10K type strain sequencing project: providing services to taxonomists for standard genome sequencing and annotation.</title>
        <authorList>
            <consortium name="The Broad Institute Genomics Platform"/>
            <consortium name="The Broad Institute Genome Sequencing Center for Infectious Disease"/>
            <person name="Wu L."/>
            <person name="Ma J."/>
        </authorList>
    </citation>
    <scope>NUCLEOTIDE SEQUENCE [LARGE SCALE GENOMIC DNA]</scope>
    <source>
        <strain evidence="3">CCUG 55328</strain>
    </source>
</reference>
<keyword evidence="1" id="KW-0472">Membrane</keyword>
<dbReference type="Proteomes" id="UP001597151">
    <property type="component" value="Unassembled WGS sequence"/>
</dbReference>
<dbReference type="EMBL" id="JBHTKR010000003">
    <property type="protein sequence ID" value="MFD1194378.1"/>
    <property type="molecule type" value="Genomic_DNA"/>
</dbReference>
<evidence type="ECO:0000313" key="3">
    <source>
        <dbReference type="Proteomes" id="UP001597151"/>
    </source>
</evidence>
<keyword evidence="1" id="KW-1133">Transmembrane helix</keyword>
<accession>A0ABW3TBG2</accession>
<gene>
    <name evidence="2" type="ORF">ACFQ3C_06830</name>
</gene>
<dbReference type="RefSeq" id="WP_380789833.1">
    <property type="nucleotide sequence ID" value="NZ_JBHTKR010000003.1"/>
</dbReference>
<sequence>MSNGKFARSLLISLVAVQLFDIAIHVGTGQVEPVRILSNVIIGSWAIWGLFSKAAALSGLIAIVFYVGLNGWFVAIHGITNPDQGGALRITLFFLVGLSTAIALWIRAIVDRD</sequence>
<keyword evidence="3" id="KW-1185">Reference proteome</keyword>
<proteinExistence type="predicted"/>
<evidence type="ECO:0000313" key="2">
    <source>
        <dbReference type="EMBL" id="MFD1194378.1"/>
    </source>
</evidence>
<name>A0ABW3TBG2_9RHOB</name>
<protein>
    <recommendedName>
        <fullName evidence="4">DoxX family protein</fullName>
    </recommendedName>
</protein>
<evidence type="ECO:0000256" key="1">
    <source>
        <dbReference type="SAM" id="Phobius"/>
    </source>
</evidence>
<organism evidence="2 3">
    <name type="scientific">Seohaeicola saemankumensis</name>
    <dbReference type="NCBI Taxonomy" id="481181"/>
    <lineage>
        <taxon>Bacteria</taxon>
        <taxon>Pseudomonadati</taxon>
        <taxon>Pseudomonadota</taxon>
        <taxon>Alphaproteobacteria</taxon>
        <taxon>Rhodobacterales</taxon>
        <taxon>Roseobacteraceae</taxon>
        <taxon>Seohaeicola</taxon>
    </lineage>
</organism>
<comment type="caution">
    <text evidence="2">The sequence shown here is derived from an EMBL/GenBank/DDBJ whole genome shotgun (WGS) entry which is preliminary data.</text>
</comment>
<feature type="transmembrane region" description="Helical" evidence="1">
    <location>
        <begin position="45"/>
        <end position="69"/>
    </location>
</feature>
<evidence type="ECO:0008006" key="4">
    <source>
        <dbReference type="Google" id="ProtNLM"/>
    </source>
</evidence>
<feature type="transmembrane region" description="Helical" evidence="1">
    <location>
        <begin position="90"/>
        <end position="110"/>
    </location>
</feature>